<dbReference type="PIRSF" id="PIRSF037420">
    <property type="entry name" value="PQQ_syn_pqqE"/>
    <property type="match status" value="1"/>
</dbReference>
<dbReference type="InterPro" id="IPR058240">
    <property type="entry name" value="rSAM_sf"/>
</dbReference>
<dbReference type="RefSeq" id="WP_310278864.1">
    <property type="nucleotide sequence ID" value="NZ_JAVDXW010000002.1"/>
</dbReference>
<reference evidence="3" key="1">
    <citation type="submission" date="2023-07" db="EMBL/GenBank/DDBJ databases">
        <title>Sequencing the genomes of 1000 actinobacteria strains.</title>
        <authorList>
            <person name="Klenk H.-P."/>
        </authorList>
    </citation>
    <scope>NUCLEOTIDE SEQUENCE</scope>
    <source>
        <strain evidence="3">DSM 45977</strain>
    </source>
</reference>
<dbReference type="Gene3D" id="3.20.20.70">
    <property type="entry name" value="Aldolase class I"/>
    <property type="match status" value="1"/>
</dbReference>
<dbReference type="PANTHER" id="PTHR11228:SF7">
    <property type="entry name" value="PQQA PEPTIDE CYCLASE"/>
    <property type="match status" value="1"/>
</dbReference>
<keyword evidence="2" id="KW-0411">Iron-sulfur</keyword>
<dbReference type="EMBL" id="JAVDXW010000002">
    <property type="protein sequence ID" value="MDR7304579.1"/>
    <property type="molecule type" value="Genomic_DNA"/>
</dbReference>
<dbReference type="SUPFAM" id="SSF102114">
    <property type="entry name" value="Radical SAM enzymes"/>
    <property type="match status" value="1"/>
</dbReference>
<dbReference type="PANTHER" id="PTHR11228">
    <property type="entry name" value="RADICAL SAM DOMAIN PROTEIN"/>
    <property type="match status" value="1"/>
</dbReference>
<dbReference type="AlphaFoldDB" id="A0AAE3ZJ51"/>
<dbReference type="InterPro" id="IPR050377">
    <property type="entry name" value="Radical_SAM_PqqE_MftC-like"/>
</dbReference>
<accession>A0AAE3ZJ51</accession>
<evidence type="ECO:0000256" key="2">
    <source>
        <dbReference type="ARBA" id="ARBA00022485"/>
    </source>
</evidence>
<dbReference type="InterPro" id="IPR017200">
    <property type="entry name" value="PqqE-like"/>
</dbReference>
<keyword evidence="2" id="KW-0004">4Fe-4S</keyword>
<keyword evidence="2" id="KW-0479">Metal-binding</keyword>
<dbReference type="GO" id="GO:0051539">
    <property type="term" value="F:4 iron, 4 sulfur cluster binding"/>
    <property type="evidence" value="ECO:0007669"/>
    <property type="project" value="UniProtKB-KW"/>
</dbReference>
<dbReference type="Proteomes" id="UP001180845">
    <property type="component" value="Unassembled WGS sequence"/>
</dbReference>
<gene>
    <name evidence="3" type="ORF">JOF55_004823</name>
</gene>
<comment type="cofactor">
    <cofactor evidence="1">
        <name>[4Fe-4S] cluster</name>
        <dbReference type="ChEBI" id="CHEBI:49883"/>
    </cofactor>
</comment>
<dbReference type="InterPro" id="IPR013785">
    <property type="entry name" value="Aldolase_TIM"/>
</dbReference>
<proteinExistence type="predicted"/>
<protein>
    <submittedName>
        <fullName evidence="3">Pyrroloquinoline quinone biosynthesis protein E</fullName>
    </submittedName>
</protein>
<evidence type="ECO:0000313" key="3">
    <source>
        <dbReference type="EMBL" id="MDR7304579.1"/>
    </source>
</evidence>
<evidence type="ECO:0000256" key="1">
    <source>
        <dbReference type="ARBA" id="ARBA00001966"/>
    </source>
</evidence>
<comment type="caution">
    <text evidence="3">The sequence shown here is derived from an EMBL/GenBank/DDBJ whole genome shotgun (WGS) entry which is preliminary data.</text>
</comment>
<name>A0AAE3ZJ51_9ACTN</name>
<keyword evidence="4" id="KW-1185">Reference proteome</keyword>
<keyword evidence="2" id="KW-0408">Iron</keyword>
<organism evidence="3 4">
    <name type="scientific">Haloactinomyces albus</name>
    <dbReference type="NCBI Taxonomy" id="1352928"/>
    <lineage>
        <taxon>Bacteria</taxon>
        <taxon>Bacillati</taxon>
        <taxon>Actinomycetota</taxon>
        <taxon>Actinomycetes</taxon>
        <taxon>Actinopolysporales</taxon>
        <taxon>Actinopolysporaceae</taxon>
        <taxon>Haloactinomyces</taxon>
    </lineage>
</organism>
<sequence>MHCAYCSNPLNLSDYRDELSTEDWKCVIGEAHELGALQLHLSGGEPLQRRDIVEIVRFGSELGYTPTSSPARSGSRVAVPRNSAGPDWAPCRSACSPTSRSDPFRAEVKELGWPLTVNVVLHRQNVDRIGEIIELTERLRADQVELAITQYYGWAWCNRDAPLPTRAQFERAEPICASSGNACSTWRSSTCCRTTTASTRRPAWAVGAVVAHRRAGRRRPACRTVAASPPGERARASLSWSWRESELFNAFRGTEWISDPCRSSSRRDVDFGGCRCQAFRTTGDATRTDPVCHHSPGRGLVDDVVRAVNETKEAVVGELVSRPHPRNQR</sequence>
<dbReference type="CDD" id="cd01335">
    <property type="entry name" value="Radical_SAM"/>
    <property type="match status" value="1"/>
</dbReference>
<evidence type="ECO:0000313" key="4">
    <source>
        <dbReference type="Proteomes" id="UP001180845"/>
    </source>
</evidence>